<evidence type="ECO:0000259" key="5">
    <source>
        <dbReference type="PROSITE" id="PS50865"/>
    </source>
</evidence>
<dbReference type="Pfam" id="PF01753">
    <property type="entry name" value="zf-MYND"/>
    <property type="match status" value="1"/>
</dbReference>
<dbReference type="Gene3D" id="6.10.140.2220">
    <property type="match status" value="1"/>
</dbReference>
<evidence type="ECO:0000256" key="2">
    <source>
        <dbReference type="ARBA" id="ARBA00022771"/>
    </source>
</evidence>
<proteinExistence type="predicted"/>
<name>A0A0H2RAL3_9AGAM</name>
<feature type="domain" description="MYND-type" evidence="5">
    <location>
        <begin position="431"/>
        <end position="471"/>
    </location>
</feature>
<dbReference type="InterPro" id="IPR002893">
    <property type="entry name" value="Znf_MYND"/>
</dbReference>
<evidence type="ECO:0000313" key="7">
    <source>
        <dbReference type="Proteomes" id="UP000053477"/>
    </source>
</evidence>
<dbReference type="OrthoDB" id="3040823at2759"/>
<dbReference type="Proteomes" id="UP000053477">
    <property type="component" value="Unassembled WGS sequence"/>
</dbReference>
<dbReference type="GO" id="GO:0008270">
    <property type="term" value="F:zinc ion binding"/>
    <property type="evidence" value="ECO:0007669"/>
    <property type="project" value="UniProtKB-KW"/>
</dbReference>
<keyword evidence="7" id="KW-1185">Reference proteome</keyword>
<dbReference type="PROSITE" id="PS50865">
    <property type="entry name" value="ZF_MYND_2"/>
    <property type="match status" value="1"/>
</dbReference>
<keyword evidence="2 4" id="KW-0863">Zinc-finger</keyword>
<organism evidence="6 7">
    <name type="scientific">Schizopora paradoxa</name>
    <dbReference type="NCBI Taxonomy" id="27342"/>
    <lineage>
        <taxon>Eukaryota</taxon>
        <taxon>Fungi</taxon>
        <taxon>Dikarya</taxon>
        <taxon>Basidiomycota</taxon>
        <taxon>Agaricomycotina</taxon>
        <taxon>Agaricomycetes</taxon>
        <taxon>Hymenochaetales</taxon>
        <taxon>Schizoporaceae</taxon>
        <taxon>Schizopora</taxon>
    </lineage>
</organism>
<evidence type="ECO:0000256" key="3">
    <source>
        <dbReference type="ARBA" id="ARBA00022833"/>
    </source>
</evidence>
<sequence>METRSRSEAFEQPARTSISSPEAVKLIRAAKVELKSLIQLVNGLGSGSVALATSDKLRTDCFDVFHYHLRKPVERHKCLEFAWIRLITSSLYGVALLGCEYFDMDAVHRQRYKLCWPSILKWLEAIIEGEYYQNDEDHYFNLVPILFRTLWTVRRELFDEDDLFRFAIRLWIGHRADDKTDYYAAQPLIACMQRRVATNDTTRAEEILQANGFSAERLIDKIVARLKHPTYGSSIRNFLNVTLLVDMLGHLIALTERTLLAVASSKVGRILIPIMTEFVNGVGVSVNQMLVVRSTLSMFHTFLIGRPVGYAVALMEAGILNLLLKAASLGFDDALEYKSSSWTARAANSVSEPMVLWELVLCLPYREIAAASRVALHDLYTCGIKVDKLLGASSDKFRGYWKTFETVVLEQTVLLSLFEVDYATDNGACSNLSCRRLTLRKELQKCAGCAVALYCSTSCQKEDWQLHREICKKINESSRM</sequence>
<evidence type="ECO:0000313" key="6">
    <source>
        <dbReference type="EMBL" id="KLO08879.1"/>
    </source>
</evidence>
<protein>
    <recommendedName>
        <fullName evidence="5">MYND-type domain-containing protein</fullName>
    </recommendedName>
</protein>
<dbReference type="InParanoid" id="A0A0H2RAL3"/>
<evidence type="ECO:0000256" key="1">
    <source>
        <dbReference type="ARBA" id="ARBA00022723"/>
    </source>
</evidence>
<evidence type="ECO:0000256" key="4">
    <source>
        <dbReference type="PROSITE-ProRule" id="PRU00134"/>
    </source>
</evidence>
<dbReference type="AlphaFoldDB" id="A0A0H2RAL3"/>
<keyword evidence="1" id="KW-0479">Metal-binding</keyword>
<accession>A0A0H2RAL3</accession>
<reference evidence="6 7" key="1">
    <citation type="submission" date="2015-04" db="EMBL/GenBank/DDBJ databases">
        <title>Complete genome sequence of Schizopora paradoxa KUC8140, a cosmopolitan wood degrader in East Asia.</title>
        <authorList>
            <consortium name="DOE Joint Genome Institute"/>
            <person name="Min B."/>
            <person name="Park H."/>
            <person name="Jang Y."/>
            <person name="Kim J.-J."/>
            <person name="Kim K.H."/>
            <person name="Pangilinan J."/>
            <person name="Lipzen A."/>
            <person name="Riley R."/>
            <person name="Grigoriev I.V."/>
            <person name="Spatafora J.W."/>
            <person name="Choi I.-G."/>
        </authorList>
    </citation>
    <scope>NUCLEOTIDE SEQUENCE [LARGE SCALE GENOMIC DNA]</scope>
    <source>
        <strain evidence="6 7">KUC8140</strain>
    </source>
</reference>
<dbReference type="EMBL" id="KQ086074">
    <property type="protein sequence ID" value="KLO08879.1"/>
    <property type="molecule type" value="Genomic_DNA"/>
</dbReference>
<keyword evidence="3" id="KW-0862">Zinc</keyword>
<dbReference type="SUPFAM" id="SSF144232">
    <property type="entry name" value="HIT/MYND zinc finger-like"/>
    <property type="match status" value="1"/>
</dbReference>
<gene>
    <name evidence="6" type="ORF">SCHPADRAFT_592340</name>
</gene>